<proteinExistence type="predicted"/>
<keyword evidence="2" id="KW-1185">Reference proteome</keyword>
<organism evidence="1 2">
    <name type="scientific">Catharanthus roseus</name>
    <name type="common">Madagascar periwinkle</name>
    <name type="synonym">Vinca rosea</name>
    <dbReference type="NCBI Taxonomy" id="4058"/>
    <lineage>
        <taxon>Eukaryota</taxon>
        <taxon>Viridiplantae</taxon>
        <taxon>Streptophyta</taxon>
        <taxon>Embryophyta</taxon>
        <taxon>Tracheophyta</taxon>
        <taxon>Spermatophyta</taxon>
        <taxon>Magnoliopsida</taxon>
        <taxon>eudicotyledons</taxon>
        <taxon>Gunneridae</taxon>
        <taxon>Pentapetalae</taxon>
        <taxon>asterids</taxon>
        <taxon>lamiids</taxon>
        <taxon>Gentianales</taxon>
        <taxon>Apocynaceae</taxon>
        <taxon>Rauvolfioideae</taxon>
        <taxon>Vinceae</taxon>
        <taxon>Catharanthinae</taxon>
        <taxon>Catharanthus</taxon>
    </lineage>
</organism>
<reference evidence="2" key="1">
    <citation type="journal article" date="2023" name="Nat. Plants">
        <title>Single-cell RNA sequencing provides a high-resolution roadmap for understanding the multicellular compartmentation of specialized metabolism.</title>
        <authorList>
            <person name="Sun S."/>
            <person name="Shen X."/>
            <person name="Li Y."/>
            <person name="Li Y."/>
            <person name="Wang S."/>
            <person name="Li R."/>
            <person name="Zhang H."/>
            <person name="Shen G."/>
            <person name="Guo B."/>
            <person name="Wei J."/>
            <person name="Xu J."/>
            <person name="St-Pierre B."/>
            <person name="Chen S."/>
            <person name="Sun C."/>
        </authorList>
    </citation>
    <scope>NUCLEOTIDE SEQUENCE [LARGE SCALE GENOMIC DNA]</scope>
</reference>
<evidence type="ECO:0000313" key="2">
    <source>
        <dbReference type="Proteomes" id="UP001060085"/>
    </source>
</evidence>
<dbReference type="Proteomes" id="UP001060085">
    <property type="component" value="Linkage Group LG08"/>
</dbReference>
<gene>
    <name evidence="1" type="ORF">M9H77_34720</name>
</gene>
<dbReference type="EMBL" id="CM044708">
    <property type="protein sequence ID" value="KAI5648715.1"/>
    <property type="molecule type" value="Genomic_DNA"/>
</dbReference>
<name>A0ACB9ZQK8_CATRO</name>
<evidence type="ECO:0000313" key="1">
    <source>
        <dbReference type="EMBL" id="KAI5648715.1"/>
    </source>
</evidence>
<accession>A0ACB9ZQK8</accession>
<protein>
    <submittedName>
        <fullName evidence="1">Uncharacterized protein</fullName>
    </submittedName>
</protein>
<sequence>MEKSGKSKTRESCKLKMGLDEFLDMVFANKSVDAKITCPCKNCGNESTATVKVAKDHLKAVGFTESCSKIIGPAKVTSSVLYRSKTSGENEMNVVDEANAVELFTDFEEGILPPGLKGRKLQDFIAKLLQLKYNEKNPDKLDKSISSMLFEFTKELFPVREVADPTKSFCKFPFVLGEEKDMKNPREKQNQPRGASTLFGCEEDEKTTLGENRNQPSASTSSGLVGCSTKEEQRRKLREKINQRKESRWRIR</sequence>
<comment type="caution">
    <text evidence="1">The sequence shown here is derived from an EMBL/GenBank/DDBJ whole genome shotgun (WGS) entry which is preliminary data.</text>
</comment>